<feature type="compositionally biased region" description="Polar residues" evidence="1">
    <location>
        <begin position="130"/>
        <end position="140"/>
    </location>
</feature>
<reference evidence="2" key="1">
    <citation type="submission" date="2019-02" db="EMBL/GenBank/DDBJ databases">
        <authorList>
            <person name="Gruber-Vodicka R. H."/>
            <person name="Seah K. B. B."/>
        </authorList>
    </citation>
    <scope>NUCLEOTIDE SEQUENCE</scope>
    <source>
        <strain evidence="2">BECK_BZ123</strain>
    </source>
</reference>
<evidence type="ECO:0000313" key="2">
    <source>
        <dbReference type="EMBL" id="VFK52739.1"/>
    </source>
</evidence>
<accession>A0A450ZG51</accession>
<proteinExistence type="predicted"/>
<dbReference type="EMBL" id="CAADFS010000207">
    <property type="protein sequence ID" value="VFK52739.1"/>
    <property type="molecule type" value="Genomic_DNA"/>
</dbReference>
<dbReference type="AlphaFoldDB" id="A0A450ZG51"/>
<sequence>MNRFQCSFSRSHTRCCSVPLARVRNSSRRQWFNWGFPEKSSFFRPGDRYSQGELNSSVPTLGYSLEPPPNNPPTSTRRSPSAGPPCSMSSAPWSVVSPFSLTRAARGPAAPRIPGGRRGGQSRNLPVHRSSATNAISTLIPSEAARGPRIPWRQRRAHP</sequence>
<feature type="region of interest" description="Disordered" evidence="1">
    <location>
        <begin position="104"/>
        <end position="159"/>
    </location>
</feature>
<feature type="compositionally biased region" description="Low complexity" evidence="1">
    <location>
        <begin position="104"/>
        <end position="114"/>
    </location>
</feature>
<gene>
    <name evidence="2" type="ORF">BECKTC1821D_GA0114238_12072</name>
</gene>
<organism evidence="2">
    <name type="scientific">Candidatus Kentrum sp. TC</name>
    <dbReference type="NCBI Taxonomy" id="2126339"/>
    <lineage>
        <taxon>Bacteria</taxon>
        <taxon>Pseudomonadati</taxon>
        <taxon>Pseudomonadota</taxon>
        <taxon>Gammaproteobacteria</taxon>
        <taxon>Candidatus Kentrum</taxon>
    </lineage>
</organism>
<protein>
    <submittedName>
        <fullName evidence="2">Uncharacterized protein</fullName>
    </submittedName>
</protein>
<feature type="region of interest" description="Disordered" evidence="1">
    <location>
        <begin position="45"/>
        <end position="91"/>
    </location>
</feature>
<evidence type="ECO:0000256" key="1">
    <source>
        <dbReference type="SAM" id="MobiDB-lite"/>
    </source>
</evidence>
<name>A0A450ZG51_9GAMM</name>